<dbReference type="InterPro" id="IPR007459">
    <property type="entry name" value="DNA_pol3_chi"/>
</dbReference>
<dbReference type="GO" id="GO:0032298">
    <property type="term" value="P:positive regulation of DNA-templated DNA replication initiation"/>
    <property type="evidence" value="ECO:0007669"/>
    <property type="project" value="TreeGrafter"/>
</dbReference>
<dbReference type="PANTHER" id="PTHR38767">
    <property type="entry name" value="DNA POLYMERASE III SUBUNIT CHI"/>
    <property type="match status" value="1"/>
</dbReference>
<comment type="caution">
    <text evidence="1">The sequence shown here is derived from an EMBL/GenBank/DDBJ whole genome shotgun (WGS) entry which is preliminary data.</text>
</comment>
<dbReference type="GO" id="GO:0003887">
    <property type="term" value="F:DNA-directed DNA polymerase activity"/>
    <property type="evidence" value="ECO:0007669"/>
    <property type="project" value="InterPro"/>
</dbReference>
<gene>
    <name evidence="1" type="primary">holC</name>
    <name evidence="1" type="ORF">GCM10010960_09440</name>
</gene>
<evidence type="ECO:0000313" key="1">
    <source>
        <dbReference type="EMBL" id="GGF89718.1"/>
    </source>
</evidence>
<protein>
    <submittedName>
        <fullName evidence="1">DNA polymerase III subunit chi</fullName>
    </submittedName>
</protein>
<dbReference type="AlphaFoldDB" id="A0A917CI44"/>
<dbReference type="SUPFAM" id="SSF102400">
    <property type="entry name" value="DNA polymerase III chi subunit"/>
    <property type="match status" value="1"/>
</dbReference>
<dbReference type="EMBL" id="BMFO01000002">
    <property type="protein sequence ID" value="GGF89718.1"/>
    <property type="molecule type" value="Genomic_DNA"/>
</dbReference>
<sequence length="145" mass="16283">MSVRADFYMIAGRPAFVAQPLLLVCKLAEKAVQAGQPCLVLCASAEQADFLDDLLWEFEDDAFVPHQIVGMEEDEDTDDTPVLIVPPGVDAGMRPLVINLRDALPPPGYQRVLEIVPAEESAREPARKRWLEYKQLGYELKRNEM</sequence>
<dbReference type="Gene3D" id="3.40.50.10110">
    <property type="entry name" value="DNA polymerase III subunit chi"/>
    <property type="match status" value="1"/>
</dbReference>
<dbReference type="GO" id="GO:0003677">
    <property type="term" value="F:DNA binding"/>
    <property type="evidence" value="ECO:0007669"/>
    <property type="project" value="InterPro"/>
</dbReference>
<reference evidence="1" key="2">
    <citation type="submission" date="2020-09" db="EMBL/GenBank/DDBJ databases">
        <authorList>
            <person name="Sun Q."/>
            <person name="Zhou Y."/>
        </authorList>
    </citation>
    <scope>NUCLEOTIDE SEQUENCE</scope>
    <source>
        <strain evidence="1">CGMCC 1.12726</strain>
    </source>
</reference>
<organism evidence="1 2">
    <name type="scientific">Arenimonas maotaiensis</name>
    <dbReference type="NCBI Taxonomy" id="1446479"/>
    <lineage>
        <taxon>Bacteria</taxon>
        <taxon>Pseudomonadati</taxon>
        <taxon>Pseudomonadota</taxon>
        <taxon>Gammaproteobacteria</taxon>
        <taxon>Lysobacterales</taxon>
        <taxon>Lysobacteraceae</taxon>
        <taxon>Arenimonas</taxon>
    </lineage>
</organism>
<keyword evidence="2" id="KW-1185">Reference proteome</keyword>
<dbReference type="Pfam" id="PF04364">
    <property type="entry name" value="DNA_pol3_chi"/>
    <property type="match status" value="1"/>
</dbReference>
<evidence type="ECO:0000313" key="2">
    <source>
        <dbReference type="Proteomes" id="UP000632858"/>
    </source>
</evidence>
<dbReference type="RefSeq" id="WP_425488561.1">
    <property type="nucleotide sequence ID" value="NZ_BMFO01000002.1"/>
</dbReference>
<proteinExistence type="predicted"/>
<dbReference type="PANTHER" id="PTHR38767:SF1">
    <property type="entry name" value="DNA POLYMERASE III SUBUNIT CHI"/>
    <property type="match status" value="1"/>
</dbReference>
<dbReference type="Proteomes" id="UP000632858">
    <property type="component" value="Unassembled WGS sequence"/>
</dbReference>
<dbReference type="InterPro" id="IPR036768">
    <property type="entry name" value="PolIII_chi_sf"/>
</dbReference>
<name>A0A917CI44_9GAMM</name>
<reference evidence="1" key="1">
    <citation type="journal article" date="2014" name="Int. J. Syst. Evol. Microbiol.">
        <title>Complete genome sequence of Corynebacterium casei LMG S-19264T (=DSM 44701T), isolated from a smear-ripened cheese.</title>
        <authorList>
            <consortium name="US DOE Joint Genome Institute (JGI-PGF)"/>
            <person name="Walter F."/>
            <person name="Albersmeier A."/>
            <person name="Kalinowski J."/>
            <person name="Ruckert C."/>
        </authorList>
    </citation>
    <scope>NUCLEOTIDE SEQUENCE</scope>
    <source>
        <strain evidence="1">CGMCC 1.12726</strain>
    </source>
</reference>
<accession>A0A917CI44</accession>
<dbReference type="GO" id="GO:0006260">
    <property type="term" value="P:DNA replication"/>
    <property type="evidence" value="ECO:0007669"/>
    <property type="project" value="InterPro"/>
</dbReference>